<accession>A0A1G2SNR6</accession>
<dbReference type="STRING" id="1802730.A2591_01815"/>
<dbReference type="AlphaFoldDB" id="A0A1G2SNR6"/>
<evidence type="ECO:0008006" key="4">
    <source>
        <dbReference type="Google" id="ProtNLM"/>
    </source>
</evidence>
<gene>
    <name evidence="2" type="ORF">A2591_01815</name>
</gene>
<proteinExistence type="predicted"/>
<sequence length="84" mass="9531">MRDALKGKIREGGMGEVKPHHEFSEKDVESGDPRLPDGVHISISVDRKNDKYHQVVIDKRTGDVLHAEDEPLSMHRSTKDKKDT</sequence>
<protein>
    <recommendedName>
        <fullName evidence="4">PepSY domain-containing protein</fullName>
    </recommendedName>
</protein>
<evidence type="ECO:0000313" key="3">
    <source>
        <dbReference type="Proteomes" id="UP000178168"/>
    </source>
</evidence>
<evidence type="ECO:0000313" key="2">
    <source>
        <dbReference type="EMBL" id="OHA86279.1"/>
    </source>
</evidence>
<name>A0A1G2SNR6_9BACT</name>
<dbReference type="Proteomes" id="UP000178168">
    <property type="component" value="Unassembled WGS sequence"/>
</dbReference>
<feature type="region of interest" description="Disordered" evidence="1">
    <location>
        <begin position="1"/>
        <end position="36"/>
    </location>
</feature>
<organism evidence="2 3">
    <name type="scientific">Candidatus Yonathbacteria bacterium RIFOXYD1_FULL_52_36</name>
    <dbReference type="NCBI Taxonomy" id="1802730"/>
    <lineage>
        <taxon>Bacteria</taxon>
        <taxon>Candidatus Yonathiibacteriota</taxon>
    </lineage>
</organism>
<evidence type="ECO:0000256" key="1">
    <source>
        <dbReference type="SAM" id="MobiDB-lite"/>
    </source>
</evidence>
<comment type="caution">
    <text evidence="2">The sequence shown here is derived from an EMBL/GenBank/DDBJ whole genome shotgun (WGS) entry which is preliminary data.</text>
</comment>
<dbReference type="EMBL" id="MHUZ01000005">
    <property type="protein sequence ID" value="OHA86279.1"/>
    <property type="molecule type" value="Genomic_DNA"/>
</dbReference>
<reference evidence="2 3" key="1">
    <citation type="journal article" date="2016" name="Nat. Commun.">
        <title>Thousands of microbial genomes shed light on interconnected biogeochemical processes in an aquifer system.</title>
        <authorList>
            <person name="Anantharaman K."/>
            <person name="Brown C.T."/>
            <person name="Hug L.A."/>
            <person name="Sharon I."/>
            <person name="Castelle C.J."/>
            <person name="Probst A.J."/>
            <person name="Thomas B.C."/>
            <person name="Singh A."/>
            <person name="Wilkins M.J."/>
            <person name="Karaoz U."/>
            <person name="Brodie E.L."/>
            <person name="Williams K.H."/>
            <person name="Hubbard S.S."/>
            <person name="Banfield J.F."/>
        </authorList>
    </citation>
    <scope>NUCLEOTIDE SEQUENCE [LARGE SCALE GENOMIC DNA]</scope>
</reference>